<accession>A0A9N8I0D0</accession>
<protein>
    <submittedName>
        <fullName evidence="1">Uncharacterized protein</fullName>
    </submittedName>
</protein>
<evidence type="ECO:0000313" key="2">
    <source>
        <dbReference type="Proteomes" id="UP001153069"/>
    </source>
</evidence>
<evidence type="ECO:0000313" key="1">
    <source>
        <dbReference type="EMBL" id="CAB9531580.1"/>
    </source>
</evidence>
<dbReference type="EMBL" id="CAICTM010003691">
    <property type="protein sequence ID" value="CAB9531580.1"/>
    <property type="molecule type" value="Genomic_DNA"/>
</dbReference>
<dbReference type="AlphaFoldDB" id="A0A9N8I0D0"/>
<gene>
    <name evidence="1" type="ORF">SEMRO_3693_G350410.1</name>
</gene>
<organism evidence="1 2">
    <name type="scientific">Seminavis robusta</name>
    <dbReference type="NCBI Taxonomy" id="568900"/>
    <lineage>
        <taxon>Eukaryota</taxon>
        <taxon>Sar</taxon>
        <taxon>Stramenopiles</taxon>
        <taxon>Ochrophyta</taxon>
        <taxon>Bacillariophyta</taxon>
        <taxon>Bacillariophyceae</taxon>
        <taxon>Bacillariophycidae</taxon>
        <taxon>Naviculales</taxon>
        <taxon>Naviculaceae</taxon>
        <taxon>Seminavis</taxon>
    </lineage>
</organism>
<dbReference type="Proteomes" id="UP001153069">
    <property type="component" value="Unassembled WGS sequence"/>
</dbReference>
<name>A0A9N8I0D0_9STRA</name>
<comment type="caution">
    <text evidence="1">The sequence shown here is derived from an EMBL/GenBank/DDBJ whole genome shotgun (WGS) entry which is preliminary data.</text>
</comment>
<proteinExistence type="predicted"/>
<reference evidence="1" key="1">
    <citation type="submission" date="2020-06" db="EMBL/GenBank/DDBJ databases">
        <authorList>
            <consortium name="Plant Systems Biology data submission"/>
        </authorList>
    </citation>
    <scope>NUCLEOTIDE SEQUENCE</scope>
    <source>
        <strain evidence="1">D6</strain>
    </source>
</reference>
<sequence length="215" mass="25287">MPSSVCTKEAFKVFQAKNGYMFPFNSVKATRTSFHTRWVLMFNRGEKPLFCPSRHQLVPASTFLLEDLQHLIIEGQAIPLPPDYCEIADCMYYWGRTMDHRWYYDVVNFFSSILSPTPHPNGINKKCLFRYILSLYVQTRLDFNWFVVQQWHNYFDLLYVQTDDFFFLATSSTSFVRNHLMAATYPQHSAEDSVSDYMDENMSEVTPEVVRSAEE</sequence>
<keyword evidence="2" id="KW-1185">Reference proteome</keyword>